<evidence type="ECO:0000256" key="1">
    <source>
        <dbReference type="ARBA" id="ARBA00006895"/>
    </source>
</evidence>
<dbReference type="Pfam" id="PF10312">
    <property type="entry name" value="Cactin_mid"/>
    <property type="match status" value="1"/>
</dbReference>
<keyword evidence="3" id="KW-0175">Coiled coil</keyword>
<sequence>MHEKGEHKKHRHRSRSREKHDSSKRKRENSKCRMDSVSFSDEETNKRLELLRKEKKKQKEMEKKRMKETETPEQKRARRLAKKLRKEEKRKRMEEETLPPEMKYTNSNNPFNDPNLTSQFIWKKKLIAEGKGNLSMKEIEQIGRERTRRNLEEMEELKRNRDAREAAKEDLEMIKRDEERRQNSEWERTEHGFHLQQAKLRSKIRISEGRGKPIDFLARYIEFSDKIRGESNEHKDSESGMMLGIPKNKLNEDEDFDLENPLNYLQDLKMRDYEDLIEDIKVYRTIQGQKNAAWWCDLRLIVQDELIKRSNDIRLSSTRDSIHSSVQSDVMKIFKGKRLKELETLAQNIDKKIKNGDGGTDVTYWESLQSHLKVYMAKERIGEHFRDLLQLKRKKIKEEQLDGIEKLQSKKSVAKKEVEECLFAKPEPKPSCSKVKLKLPFTLEELDAAEEDVKEQKWRLLTDEELKQFTTEMYERGAYSPPYGDEKQAMPGIEILDEKEDIKRRNKMKMDVSDQGKDKLSAVEKEMEAFAKRGMNSDEAVFSVEAPVEAQTFLWSEKYRPRKPRYFNRVHTGFEWNKYNQTHYDMDNPPPKIVQGYRFNIFYPDLLDVTQTPTFTLTACDDPDFAILRFHAGPPYEDIAFKCVNREWEVSHKHGYKCQFANGIFQLWFFFKRYRYRR</sequence>
<feature type="compositionally biased region" description="Basic and acidic residues" evidence="4">
    <location>
        <begin position="43"/>
        <end position="75"/>
    </location>
</feature>
<gene>
    <name evidence="7" type="ORF">AB6A40_000807</name>
</gene>
<name>A0ABD6EBE4_9BILA</name>
<organism evidence="7 8">
    <name type="scientific">Gnathostoma spinigerum</name>
    <dbReference type="NCBI Taxonomy" id="75299"/>
    <lineage>
        <taxon>Eukaryota</taxon>
        <taxon>Metazoa</taxon>
        <taxon>Ecdysozoa</taxon>
        <taxon>Nematoda</taxon>
        <taxon>Chromadorea</taxon>
        <taxon>Rhabditida</taxon>
        <taxon>Spirurina</taxon>
        <taxon>Gnathostomatomorpha</taxon>
        <taxon>Gnathostomatoidea</taxon>
        <taxon>Gnathostomatidae</taxon>
        <taxon>Gnathostoma</taxon>
    </lineage>
</organism>
<evidence type="ECO:0000259" key="6">
    <source>
        <dbReference type="Pfam" id="PF10312"/>
    </source>
</evidence>
<feature type="coiled-coil region" evidence="3">
    <location>
        <begin position="144"/>
        <end position="177"/>
    </location>
</feature>
<dbReference type="PANTHER" id="PTHR21737:SF4">
    <property type="entry name" value="SPLICING FACTOR CACTIN"/>
    <property type="match status" value="1"/>
</dbReference>
<feature type="domain" description="Splicing factor Cactin C-terminal" evidence="5">
    <location>
        <begin position="555"/>
        <end position="678"/>
    </location>
</feature>
<feature type="domain" description="Splicing factor cactin central" evidence="6">
    <location>
        <begin position="176"/>
        <end position="382"/>
    </location>
</feature>
<comment type="caution">
    <text evidence="7">The sequence shown here is derived from an EMBL/GenBank/DDBJ whole genome shotgun (WGS) entry which is preliminary data.</text>
</comment>
<dbReference type="SMART" id="SM01050">
    <property type="entry name" value="CactinC_cactus"/>
    <property type="match status" value="1"/>
</dbReference>
<comment type="similarity">
    <text evidence="1">Belongs to the CACTIN family.</text>
</comment>
<evidence type="ECO:0000256" key="4">
    <source>
        <dbReference type="SAM" id="MobiDB-lite"/>
    </source>
</evidence>
<evidence type="ECO:0000313" key="8">
    <source>
        <dbReference type="Proteomes" id="UP001608902"/>
    </source>
</evidence>
<evidence type="ECO:0000256" key="2">
    <source>
        <dbReference type="ARBA" id="ARBA00034534"/>
    </source>
</evidence>
<dbReference type="Proteomes" id="UP001608902">
    <property type="component" value="Unassembled WGS sequence"/>
</dbReference>
<dbReference type="InterPro" id="IPR018816">
    <property type="entry name" value="Cactin_central"/>
</dbReference>
<keyword evidence="8" id="KW-1185">Reference proteome</keyword>
<evidence type="ECO:0000256" key="3">
    <source>
        <dbReference type="SAM" id="Coils"/>
    </source>
</evidence>
<feature type="compositionally biased region" description="Basic residues" evidence="4">
    <location>
        <begin position="7"/>
        <end position="28"/>
    </location>
</feature>
<evidence type="ECO:0000259" key="5">
    <source>
        <dbReference type="Pfam" id="PF09732"/>
    </source>
</evidence>
<evidence type="ECO:0000313" key="7">
    <source>
        <dbReference type="EMBL" id="MFH4974098.1"/>
    </source>
</evidence>
<dbReference type="InterPro" id="IPR019134">
    <property type="entry name" value="Cactin_C"/>
</dbReference>
<proteinExistence type="inferred from homology"/>
<dbReference type="EMBL" id="JBGFUD010000252">
    <property type="protein sequence ID" value="MFH4974098.1"/>
    <property type="molecule type" value="Genomic_DNA"/>
</dbReference>
<protein>
    <recommendedName>
        <fullName evidence="2">Splicing factor Cactin</fullName>
    </recommendedName>
</protein>
<feature type="region of interest" description="Disordered" evidence="4">
    <location>
        <begin position="1"/>
        <end position="111"/>
    </location>
</feature>
<dbReference type="PANTHER" id="PTHR21737">
    <property type="entry name" value="POLYGLUTAMINE BINDING PROTEIN 1/MARVEL MEMBRANE-ASSOCIATING DOMAIN CONTAINING 3"/>
    <property type="match status" value="1"/>
</dbReference>
<reference evidence="7 8" key="1">
    <citation type="submission" date="2024-08" db="EMBL/GenBank/DDBJ databases">
        <title>Gnathostoma spinigerum genome.</title>
        <authorList>
            <person name="Gonzalez-Bertolin B."/>
            <person name="Monzon S."/>
            <person name="Zaballos A."/>
            <person name="Jimenez P."/>
            <person name="Dekumyoy P."/>
            <person name="Varona S."/>
            <person name="Cuesta I."/>
            <person name="Sumanam S."/>
            <person name="Adisakwattana P."/>
            <person name="Gasser R.B."/>
            <person name="Hernandez-Gonzalez A."/>
            <person name="Young N.D."/>
            <person name="Perteguer M.J."/>
        </authorList>
    </citation>
    <scope>NUCLEOTIDE SEQUENCE [LARGE SCALE GENOMIC DNA]</scope>
    <source>
        <strain evidence="7">AL3</strain>
        <tissue evidence="7">Liver</tissue>
    </source>
</reference>
<feature type="compositionally biased region" description="Basic and acidic residues" evidence="4">
    <location>
        <begin position="85"/>
        <end position="95"/>
    </location>
</feature>
<dbReference type="AlphaFoldDB" id="A0ABD6EBE4"/>
<dbReference type="Pfam" id="PF09732">
    <property type="entry name" value="CactinC_cactus"/>
    <property type="match status" value="1"/>
</dbReference>
<accession>A0ABD6EBE4</accession>